<dbReference type="PANTHER" id="PTHR11567">
    <property type="entry name" value="ACID PHOSPHATASE-RELATED"/>
    <property type="match status" value="1"/>
</dbReference>
<dbReference type="Gene3D" id="3.40.50.1240">
    <property type="entry name" value="Phosphoglycerate mutase-like"/>
    <property type="match status" value="1"/>
</dbReference>
<keyword evidence="6" id="KW-1015">Disulfide bond</keyword>
<feature type="non-terminal residue" evidence="9">
    <location>
        <position position="366"/>
    </location>
</feature>
<evidence type="ECO:0000256" key="5">
    <source>
        <dbReference type="ARBA" id="ARBA00022801"/>
    </source>
</evidence>
<dbReference type="InterPro" id="IPR029033">
    <property type="entry name" value="His_PPase_superfam"/>
</dbReference>
<name>A0A087U8V8_STEMI</name>
<feature type="chain" id="PRO_5001830359" description="acid phosphatase" evidence="8">
    <location>
        <begin position="25"/>
        <end position="366"/>
    </location>
</feature>
<dbReference type="EC" id="3.1.3.2" evidence="3"/>
<dbReference type="OMA" id="DYQLWNP"/>
<dbReference type="OrthoDB" id="258392at2759"/>
<evidence type="ECO:0000256" key="8">
    <source>
        <dbReference type="SAM" id="SignalP"/>
    </source>
</evidence>
<accession>A0A087U8V8</accession>
<dbReference type="InterPro" id="IPR050645">
    <property type="entry name" value="Histidine_acid_phosphatase"/>
</dbReference>
<proteinExistence type="inferred from homology"/>
<dbReference type="PANTHER" id="PTHR11567:SF211">
    <property type="entry name" value="PROSTATIC ACID PHOSPHATASE"/>
    <property type="match status" value="1"/>
</dbReference>
<evidence type="ECO:0000256" key="6">
    <source>
        <dbReference type="ARBA" id="ARBA00023157"/>
    </source>
</evidence>
<organism evidence="9 10">
    <name type="scientific">Stegodyphus mimosarum</name>
    <name type="common">African social velvet spider</name>
    <dbReference type="NCBI Taxonomy" id="407821"/>
    <lineage>
        <taxon>Eukaryota</taxon>
        <taxon>Metazoa</taxon>
        <taxon>Ecdysozoa</taxon>
        <taxon>Arthropoda</taxon>
        <taxon>Chelicerata</taxon>
        <taxon>Arachnida</taxon>
        <taxon>Araneae</taxon>
        <taxon>Araneomorphae</taxon>
        <taxon>Entelegynae</taxon>
        <taxon>Eresoidea</taxon>
        <taxon>Eresidae</taxon>
        <taxon>Stegodyphus</taxon>
    </lineage>
</organism>
<keyword evidence="7" id="KW-0325">Glycoprotein</keyword>
<reference evidence="9 10" key="1">
    <citation type="submission" date="2013-11" db="EMBL/GenBank/DDBJ databases">
        <title>Genome sequencing of Stegodyphus mimosarum.</title>
        <authorList>
            <person name="Bechsgaard J."/>
        </authorList>
    </citation>
    <scope>NUCLEOTIDE SEQUENCE [LARGE SCALE GENOMIC DNA]</scope>
</reference>
<dbReference type="AlphaFoldDB" id="A0A087U8V8"/>
<keyword evidence="10" id="KW-1185">Reference proteome</keyword>
<dbReference type="Proteomes" id="UP000054359">
    <property type="component" value="Unassembled WGS sequence"/>
</dbReference>
<dbReference type="InterPro" id="IPR000560">
    <property type="entry name" value="His_Pase_clade-2"/>
</dbReference>
<gene>
    <name evidence="9" type="ORF">X975_02372</name>
</gene>
<evidence type="ECO:0000256" key="7">
    <source>
        <dbReference type="ARBA" id="ARBA00023180"/>
    </source>
</evidence>
<evidence type="ECO:0000256" key="3">
    <source>
        <dbReference type="ARBA" id="ARBA00012646"/>
    </source>
</evidence>
<dbReference type="EMBL" id="KK118759">
    <property type="protein sequence ID" value="KFM73797.1"/>
    <property type="molecule type" value="Genomic_DNA"/>
</dbReference>
<evidence type="ECO:0000256" key="4">
    <source>
        <dbReference type="ARBA" id="ARBA00022729"/>
    </source>
</evidence>
<evidence type="ECO:0000313" key="10">
    <source>
        <dbReference type="Proteomes" id="UP000054359"/>
    </source>
</evidence>
<sequence length="366" mass="42660">MSAAVMSRTAFVLFLLLHGHLSKACTEDELVFLQVISRHGSTSPKFLYPTNPNPKELWKEGLDDLTMLGKFQPYALGSFLRARYEKFITSDPIEVEVFSSAKRATVKSAQSLVTALYAPNPYWEVVKNFSWQPIYIKYENEDEGKYFSKPFCLAADTEYEQLLARDSDVILQTYQTLIQFWQTNSGLELKNIEDVEKLFDILKTEAIYNLTIPEWAKNSWNDMRYLHDLSYAWKFKTRHMQRLRGGPLVDLTLKTMKKKAAGDLENKKVYVYSTHDFNIAAFLSTMGMWNYLRPEPSATILIELYEHENNYFVRYLYLNSTMPEREPQYLNLLYVPGCIEFCPLSYVINLMSNMIPKDWDGECLLL</sequence>
<comment type="similarity">
    <text evidence="2">Belongs to the histidine acid phosphatase family.</text>
</comment>
<evidence type="ECO:0000256" key="1">
    <source>
        <dbReference type="ARBA" id="ARBA00000032"/>
    </source>
</evidence>
<dbReference type="GO" id="GO:0003993">
    <property type="term" value="F:acid phosphatase activity"/>
    <property type="evidence" value="ECO:0007669"/>
    <property type="project" value="UniProtKB-EC"/>
</dbReference>
<comment type="catalytic activity">
    <reaction evidence="1">
        <text>a phosphate monoester + H2O = an alcohol + phosphate</text>
        <dbReference type="Rhea" id="RHEA:15017"/>
        <dbReference type="ChEBI" id="CHEBI:15377"/>
        <dbReference type="ChEBI" id="CHEBI:30879"/>
        <dbReference type="ChEBI" id="CHEBI:43474"/>
        <dbReference type="ChEBI" id="CHEBI:67140"/>
        <dbReference type="EC" id="3.1.3.2"/>
    </reaction>
</comment>
<dbReference type="STRING" id="407821.A0A087U8V8"/>
<keyword evidence="4 8" id="KW-0732">Signal</keyword>
<feature type="signal peptide" evidence="8">
    <location>
        <begin position="1"/>
        <end position="24"/>
    </location>
</feature>
<keyword evidence="5" id="KW-0378">Hydrolase</keyword>
<dbReference type="Pfam" id="PF00328">
    <property type="entry name" value="His_Phos_2"/>
    <property type="match status" value="1"/>
</dbReference>
<dbReference type="CDD" id="cd07061">
    <property type="entry name" value="HP_HAP_like"/>
    <property type="match status" value="1"/>
</dbReference>
<protein>
    <recommendedName>
        <fullName evidence="3">acid phosphatase</fullName>
        <ecNumber evidence="3">3.1.3.2</ecNumber>
    </recommendedName>
</protein>
<dbReference type="SUPFAM" id="SSF53254">
    <property type="entry name" value="Phosphoglycerate mutase-like"/>
    <property type="match status" value="1"/>
</dbReference>
<evidence type="ECO:0000313" key="9">
    <source>
        <dbReference type="EMBL" id="KFM73797.1"/>
    </source>
</evidence>
<evidence type="ECO:0000256" key="2">
    <source>
        <dbReference type="ARBA" id="ARBA00005375"/>
    </source>
</evidence>